<organism evidence="3 4">
    <name type="scientific">Myxococcus landrumensis</name>
    <dbReference type="NCBI Taxonomy" id="2813577"/>
    <lineage>
        <taxon>Bacteria</taxon>
        <taxon>Pseudomonadati</taxon>
        <taxon>Myxococcota</taxon>
        <taxon>Myxococcia</taxon>
        <taxon>Myxococcales</taxon>
        <taxon>Cystobacterineae</taxon>
        <taxon>Myxococcaceae</taxon>
        <taxon>Myxococcus</taxon>
    </lineage>
</organism>
<evidence type="ECO:0000256" key="2">
    <source>
        <dbReference type="SAM" id="MobiDB-lite"/>
    </source>
</evidence>
<dbReference type="PANTHER" id="PTHR36842">
    <property type="entry name" value="PROTEIN TOLB HOMOLOG"/>
    <property type="match status" value="1"/>
</dbReference>
<feature type="region of interest" description="Disordered" evidence="2">
    <location>
        <begin position="152"/>
        <end position="171"/>
    </location>
</feature>
<name>A0ABX7N2R8_9BACT</name>
<dbReference type="Gene3D" id="2.120.10.30">
    <property type="entry name" value="TolB, C-terminal domain"/>
    <property type="match status" value="1"/>
</dbReference>
<protein>
    <submittedName>
        <fullName evidence="3">PD40 domain-containing protein</fullName>
    </submittedName>
</protein>
<proteinExistence type="inferred from homology"/>
<evidence type="ECO:0000313" key="4">
    <source>
        <dbReference type="Proteomes" id="UP000663090"/>
    </source>
</evidence>
<feature type="compositionally biased region" description="Polar residues" evidence="2">
    <location>
        <begin position="153"/>
        <end position="164"/>
    </location>
</feature>
<dbReference type="Pfam" id="PF07676">
    <property type="entry name" value="PD40"/>
    <property type="match status" value="1"/>
</dbReference>
<keyword evidence="4" id="KW-1185">Reference proteome</keyword>
<dbReference type="RefSeq" id="WP_206712472.1">
    <property type="nucleotide sequence ID" value="NZ_CP071091.1"/>
</dbReference>
<dbReference type="EMBL" id="CP071091">
    <property type="protein sequence ID" value="QSQ10703.1"/>
    <property type="molecule type" value="Genomic_DNA"/>
</dbReference>
<dbReference type="SUPFAM" id="SSF69304">
    <property type="entry name" value="Tricorn protease N-terminal domain"/>
    <property type="match status" value="1"/>
</dbReference>
<dbReference type="InterPro" id="IPR011659">
    <property type="entry name" value="WD40"/>
</dbReference>
<feature type="region of interest" description="Disordered" evidence="2">
    <location>
        <begin position="1"/>
        <end position="29"/>
    </location>
</feature>
<dbReference type="InterPro" id="IPR011042">
    <property type="entry name" value="6-blade_b-propeller_TolB-like"/>
</dbReference>
<dbReference type="Proteomes" id="UP000663090">
    <property type="component" value="Chromosome"/>
</dbReference>
<accession>A0ABX7N2R8</accession>
<sequence length="249" mass="26568">MASTLALSACGGAEQDAAPVQAPGVEKAGAPDEVVAERRIIVYLTGNQSLYALKEGRSVLIAERSGTPSVSPDGREVVFAKLPDSWNKGDPVTRADLHVYSMRTGKLSPLTSGHDDQSPSWSPDGKSILFQSKARSGVSSFWRVKPNGKGLKQVTNVSSPQSPALSVVPTPMGDTGVEWGPQERRIIVYLTAQPSGSAVQVVSFDRDLDVTNAYSLGEGTSPRWTEQGTIVFLREVKGQLTEVEVSVDD</sequence>
<evidence type="ECO:0000313" key="3">
    <source>
        <dbReference type="EMBL" id="QSQ10703.1"/>
    </source>
</evidence>
<evidence type="ECO:0000256" key="1">
    <source>
        <dbReference type="ARBA" id="ARBA00009820"/>
    </source>
</evidence>
<comment type="similarity">
    <text evidence="1">Belongs to the TolB family.</text>
</comment>
<gene>
    <name evidence="3" type="ORF">JY572_19860</name>
</gene>
<reference evidence="3 4" key="1">
    <citation type="submission" date="2021-02" db="EMBL/GenBank/DDBJ databases">
        <title>De Novo genome assembly of isolated myxobacteria.</title>
        <authorList>
            <person name="Stevens D.C."/>
        </authorList>
    </citation>
    <scope>NUCLEOTIDE SEQUENCE [LARGE SCALE GENOMIC DNA]</scope>
    <source>
        <strain evidence="3 4">SCHIC003</strain>
    </source>
</reference>